<accession>A0AAV4UKB6</accession>
<protein>
    <recommendedName>
        <fullName evidence="4">Secreted protein</fullName>
    </recommendedName>
</protein>
<comment type="caution">
    <text evidence="2">The sequence shown here is derived from an EMBL/GenBank/DDBJ whole genome shotgun (WGS) entry which is preliminary data.</text>
</comment>
<evidence type="ECO:0008006" key="4">
    <source>
        <dbReference type="Google" id="ProtNLM"/>
    </source>
</evidence>
<keyword evidence="1" id="KW-0732">Signal</keyword>
<sequence>MWPVVALLLFRFQPAFNLASGEVVTQWTSSRGRPRTCGYGEVSDFSSAGNDLCSLEMALGEVRIMFYILVVHCDCSVSVPTAVNPWQDLPF</sequence>
<gene>
    <name evidence="2" type="ORF">CEXT_781611</name>
</gene>
<organism evidence="2 3">
    <name type="scientific">Caerostris extrusa</name>
    <name type="common">Bark spider</name>
    <name type="synonym">Caerostris bankana</name>
    <dbReference type="NCBI Taxonomy" id="172846"/>
    <lineage>
        <taxon>Eukaryota</taxon>
        <taxon>Metazoa</taxon>
        <taxon>Ecdysozoa</taxon>
        <taxon>Arthropoda</taxon>
        <taxon>Chelicerata</taxon>
        <taxon>Arachnida</taxon>
        <taxon>Araneae</taxon>
        <taxon>Araneomorphae</taxon>
        <taxon>Entelegynae</taxon>
        <taxon>Araneoidea</taxon>
        <taxon>Araneidae</taxon>
        <taxon>Caerostris</taxon>
    </lineage>
</organism>
<dbReference type="AlphaFoldDB" id="A0AAV4UKB6"/>
<feature type="signal peptide" evidence="1">
    <location>
        <begin position="1"/>
        <end position="21"/>
    </location>
</feature>
<dbReference type="Proteomes" id="UP001054945">
    <property type="component" value="Unassembled WGS sequence"/>
</dbReference>
<keyword evidence="3" id="KW-1185">Reference proteome</keyword>
<reference evidence="2 3" key="1">
    <citation type="submission" date="2021-06" db="EMBL/GenBank/DDBJ databases">
        <title>Caerostris extrusa draft genome.</title>
        <authorList>
            <person name="Kono N."/>
            <person name="Arakawa K."/>
        </authorList>
    </citation>
    <scope>NUCLEOTIDE SEQUENCE [LARGE SCALE GENOMIC DNA]</scope>
</reference>
<evidence type="ECO:0000313" key="2">
    <source>
        <dbReference type="EMBL" id="GIY58223.1"/>
    </source>
</evidence>
<evidence type="ECO:0000313" key="3">
    <source>
        <dbReference type="Proteomes" id="UP001054945"/>
    </source>
</evidence>
<evidence type="ECO:0000256" key="1">
    <source>
        <dbReference type="SAM" id="SignalP"/>
    </source>
</evidence>
<dbReference type="EMBL" id="BPLR01013037">
    <property type="protein sequence ID" value="GIY58223.1"/>
    <property type="molecule type" value="Genomic_DNA"/>
</dbReference>
<proteinExistence type="predicted"/>
<feature type="chain" id="PRO_5043663323" description="Secreted protein" evidence="1">
    <location>
        <begin position="22"/>
        <end position="91"/>
    </location>
</feature>
<name>A0AAV4UKB6_CAEEX</name>